<dbReference type="InterPro" id="IPR002364">
    <property type="entry name" value="Quin_OxRdtase/zeta-crystal_CS"/>
</dbReference>
<dbReference type="Gene3D" id="3.90.180.10">
    <property type="entry name" value="Medium-chain alcohol dehydrogenases, catalytic domain"/>
    <property type="match status" value="1"/>
</dbReference>
<keyword evidence="4" id="KW-1185">Reference proteome</keyword>
<dbReference type="Pfam" id="PF13602">
    <property type="entry name" value="ADH_zinc_N_2"/>
    <property type="match status" value="1"/>
</dbReference>
<dbReference type="SUPFAM" id="SSF50129">
    <property type="entry name" value="GroES-like"/>
    <property type="match status" value="1"/>
</dbReference>
<dbReference type="Proteomes" id="UP000526734">
    <property type="component" value="Unassembled WGS sequence"/>
</dbReference>
<dbReference type="InterPro" id="IPR013154">
    <property type="entry name" value="ADH-like_N"/>
</dbReference>
<comment type="caution">
    <text evidence="3">The sequence shown here is derived from an EMBL/GenBank/DDBJ whole genome shotgun (WGS) entry which is preliminary data.</text>
</comment>
<dbReference type="PANTHER" id="PTHR11695">
    <property type="entry name" value="ALCOHOL DEHYDROGENASE RELATED"/>
    <property type="match status" value="1"/>
</dbReference>
<evidence type="ECO:0000313" key="3">
    <source>
        <dbReference type="EMBL" id="MBB1156239.1"/>
    </source>
</evidence>
<feature type="domain" description="Enoyl reductase (ER)" evidence="2">
    <location>
        <begin position="10"/>
        <end position="288"/>
    </location>
</feature>
<dbReference type="SUPFAM" id="SSF51735">
    <property type="entry name" value="NAD(P)-binding Rossmann-fold domains"/>
    <property type="match status" value="1"/>
</dbReference>
<name>A0A7W3ZCW1_9PSEU</name>
<dbReference type="PROSITE" id="PS01162">
    <property type="entry name" value="QOR_ZETA_CRYSTAL"/>
    <property type="match status" value="1"/>
</dbReference>
<accession>A0A7W3ZCW1</accession>
<organism evidence="3 4">
    <name type="scientific">Amycolatopsis dendrobii</name>
    <dbReference type="NCBI Taxonomy" id="2760662"/>
    <lineage>
        <taxon>Bacteria</taxon>
        <taxon>Bacillati</taxon>
        <taxon>Actinomycetota</taxon>
        <taxon>Actinomycetes</taxon>
        <taxon>Pseudonocardiales</taxon>
        <taxon>Pseudonocardiaceae</taxon>
        <taxon>Amycolatopsis</taxon>
    </lineage>
</organism>
<dbReference type="InterPro" id="IPR036291">
    <property type="entry name" value="NAD(P)-bd_dom_sf"/>
</dbReference>
<dbReference type="EMBL" id="JACGZW010000008">
    <property type="protein sequence ID" value="MBB1156239.1"/>
    <property type="molecule type" value="Genomic_DNA"/>
</dbReference>
<dbReference type="Gene3D" id="3.40.50.720">
    <property type="entry name" value="NAD(P)-binding Rossmann-like Domain"/>
    <property type="match status" value="1"/>
</dbReference>
<dbReference type="CDD" id="cd05289">
    <property type="entry name" value="MDR_like_2"/>
    <property type="match status" value="1"/>
</dbReference>
<keyword evidence="1" id="KW-0560">Oxidoreductase</keyword>
<dbReference type="GO" id="GO:0008270">
    <property type="term" value="F:zinc ion binding"/>
    <property type="evidence" value="ECO:0007669"/>
    <property type="project" value="InterPro"/>
</dbReference>
<reference evidence="3 4" key="1">
    <citation type="submission" date="2020-08" db="EMBL/GenBank/DDBJ databases">
        <title>Amycolatopsis sp. nov. DR6-1 isolated from Dendrobium heterocarpum.</title>
        <authorList>
            <person name="Tedsree N."/>
            <person name="Kuncharoen N."/>
            <person name="Likhitwitayawuid K."/>
            <person name="Tanasupawat S."/>
        </authorList>
    </citation>
    <scope>NUCLEOTIDE SEQUENCE [LARGE SCALE GENOMIC DNA]</scope>
    <source>
        <strain evidence="3 4">DR6-1</strain>
    </source>
</reference>
<gene>
    <name evidence="3" type="ORF">H4281_24075</name>
</gene>
<dbReference type="GO" id="GO:0016491">
    <property type="term" value="F:oxidoreductase activity"/>
    <property type="evidence" value="ECO:0007669"/>
    <property type="project" value="UniProtKB-KW"/>
</dbReference>
<dbReference type="InterPro" id="IPR020843">
    <property type="entry name" value="ER"/>
</dbReference>
<dbReference type="AlphaFoldDB" id="A0A7W3ZCW1"/>
<evidence type="ECO:0000256" key="1">
    <source>
        <dbReference type="ARBA" id="ARBA00023002"/>
    </source>
</evidence>
<evidence type="ECO:0000259" key="2">
    <source>
        <dbReference type="SMART" id="SM00829"/>
    </source>
</evidence>
<dbReference type="PANTHER" id="PTHR11695:SF294">
    <property type="entry name" value="RETICULON-4-INTERACTING PROTEIN 1, MITOCHONDRIAL"/>
    <property type="match status" value="1"/>
</dbReference>
<protein>
    <submittedName>
        <fullName evidence="3">NADP-dependent oxidoreductase</fullName>
    </submittedName>
</protein>
<sequence>MKALRITAFGTEATLADVPAPAPGPGQVAVDVAAAAVNPLDLKIASGAMHGYFPVTLPYVLGTDFSGTIATPGPGWQIGDPVIGRLDPGAGGAFAEQLVIDAAQLAPAPAGISLETAAGLPTAAATAWQALAEVANVRSGQTVLVHAAAGGVGSFAVQIARRLGARVVATASGSGIAIAEKLGADEVLNYRKVAFDHRLRGIDVVLDTVGGEVGARSRQVLKPGGRLVTTPAPADGAEFVFHTSDAARLAKVAELDLDVLVDRTFPLADGARALARLAQGRARGKTLLRIA</sequence>
<dbReference type="RefSeq" id="WP_182893190.1">
    <property type="nucleotide sequence ID" value="NZ_JACGZW010000008.1"/>
</dbReference>
<dbReference type="Pfam" id="PF08240">
    <property type="entry name" value="ADH_N"/>
    <property type="match status" value="1"/>
</dbReference>
<proteinExistence type="predicted"/>
<dbReference type="SMART" id="SM00829">
    <property type="entry name" value="PKS_ER"/>
    <property type="match status" value="1"/>
</dbReference>
<dbReference type="InterPro" id="IPR011032">
    <property type="entry name" value="GroES-like_sf"/>
</dbReference>
<dbReference type="InterPro" id="IPR050700">
    <property type="entry name" value="YIM1/Zinc_Alcohol_DH_Fams"/>
</dbReference>
<evidence type="ECO:0000313" key="4">
    <source>
        <dbReference type="Proteomes" id="UP000526734"/>
    </source>
</evidence>